<dbReference type="InterPro" id="IPR008948">
    <property type="entry name" value="L-Aspartase-like"/>
</dbReference>
<dbReference type="eggNOG" id="COG0015">
    <property type="taxonomic scope" value="Bacteria"/>
</dbReference>
<dbReference type="SMART" id="SM00998">
    <property type="entry name" value="ADSL_C"/>
    <property type="match status" value="1"/>
</dbReference>
<dbReference type="PROSITE" id="PS00163">
    <property type="entry name" value="FUMARATE_LYASES"/>
    <property type="match status" value="1"/>
</dbReference>
<dbReference type="EMBL" id="CP006932">
    <property type="protein sequence ID" value="AHK22309.1"/>
    <property type="molecule type" value="Genomic_DNA"/>
</dbReference>
<evidence type="ECO:0000313" key="15">
    <source>
        <dbReference type="Proteomes" id="UP000019450"/>
    </source>
</evidence>
<dbReference type="Pfam" id="PF00206">
    <property type="entry name" value="Lyase_1"/>
    <property type="match status" value="1"/>
</dbReference>
<dbReference type="STRING" id="1427984.X271_00201"/>
<dbReference type="HOGENOM" id="CLU_030949_0_1_14"/>
<proteinExistence type="inferred from homology"/>
<dbReference type="OrthoDB" id="9768878at2"/>
<dbReference type="Gene3D" id="1.10.275.10">
    <property type="entry name" value="Fumarase/aspartase (N-terminal domain)"/>
    <property type="match status" value="1"/>
</dbReference>
<dbReference type="InterPro" id="IPR020557">
    <property type="entry name" value="Fumarate_lyase_CS"/>
</dbReference>
<dbReference type="GO" id="GO:0006189">
    <property type="term" value="P:'de novo' IMP biosynthetic process"/>
    <property type="evidence" value="ECO:0007669"/>
    <property type="project" value="UniProtKB-UniPathway"/>
</dbReference>
<evidence type="ECO:0000256" key="1">
    <source>
        <dbReference type="ARBA" id="ARBA00004706"/>
    </source>
</evidence>
<dbReference type="UniPathway" id="UPA00075">
    <property type="reaction ID" value="UER00336"/>
</dbReference>
<gene>
    <name evidence="14" type="primary">purB</name>
    <name evidence="14" type="ORF">X271_00201</name>
</gene>
<dbReference type="FunFam" id="1.20.200.10:FF:000008">
    <property type="entry name" value="Adenylosuccinate lyase"/>
    <property type="match status" value="1"/>
</dbReference>
<dbReference type="EC" id="4.3.2.2" evidence="4 11"/>
<evidence type="ECO:0000256" key="9">
    <source>
        <dbReference type="ARBA" id="ARBA00030717"/>
    </source>
</evidence>
<dbReference type="InterPro" id="IPR000362">
    <property type="entry name" value="Fumarate_lyase_fam"/>
</dbReference>
<dbReference type="NCBIfam" id="TIGR00928">
    <property type="entry name" value="purB"/>
    <property type="match status" value="1"/>
</dbReference>
<dbReference type="Proteomes" id="UP000019450">
    <property type="component" value="Chromosome"/>
</dbReference>
<comment type="catalytic activity">
    <reaction evidence="8">
        <text>(2S)-2-[5-amino-1-(5-phospho-beta-D-ribosyl)imidazole-4-carboxamido]succinate = 5-amino-1-(5-phospho-beta-D-ribosyl)imidazole-4-carboxamide + fumarate</text>
        <dbReference type="Rhea" id="RHEA:23920"/>
        <dbReference type="ChEBI" id="CHEBI:29806"/>
        <dbReference type="ChEBI" id="CHEBI:58443"/>
        <dbReference type="ChEBI" id="CHEBI:58475"/>
        <dbReference type="EC" id="4.3.2.2"/>
    </reaction>
    <physiologicalReaction direction="left-to-right" evidence="8">
        <dbReference type="Rhea" id="RHEA:23921"/>
    </physiologicalReaction>
</comment>
<dbReference type="PANTHER" id="PTHR43172:SF1">
    <property type="entry name" value="ADENYLOSUCCINATE LYASE"/>
    <property type="match status" value="1"/>
</dbReference>
<evidence type="ECO:0000256" key="6">
    <source>
        <dbReference type="ARBA" id="ARBA00022755"/>
    </source>
</evidence>
<dbReference type="PRINTS" id="PR00145">
    <property type="entry name" value="ARGSUCLYASE"/>
</dbReference>
<dbReference type="UniPathway" id="UPA00074">
    <property type="reaction ID" value="UER00132"/>
</dbReference>
<dbReference type="PATRIC" id="fig|1427984.3.peg.188"/>
<reference evidence="14 15" key="1">
    <citation type="journal article" date="2014" name="Genome Biol. Evol.">
        <title>Phylogenomics of "Candidatus Hepatoplasma crinochetorum," a Lineage of Mollicutes Associated with Noninsect Arthropods.</title>
        <authorList>
            <person name="Leclercq S."/>
            <person name="Dittmer J."/>
            <person name="Bouchon D."/>
            <person name="Cordaux R."/>
        </authorList>
    </citation>
    <scope>NUCLEOTIDE SEQUENCE [LARGE SCALE GENOMIC DNA]</scope>
    <source>
        <strain evidence="14 15">Av</strain>
    </source>
</reference>
<dbReference type="InterPro" id="IPR019468">
    <property type="entry name" value="AdenyloSucc_lyase_C"/>
</dbReference>
<dbReference type="AlphaFoldDB" id="W8GEU2"/>
<evidence type="ECO:0000256" key="7">
    <source>
        <dbReference type="ARBA" id="ARBA00023239"/>
    </source>
</evidence>
<comment type="pathway">
    <text evidence="1 12">Purine metabolism; IMP biosynthesis via de novo pathway; 5-amino-1-(5-phospho-D-ribosyl)imidazole-4-carboxamide from 5-amino-1-(5-phospho-D-ribosyl)imidazole-4-carboxylate: step 2/2.</text>
</comment>
<dbReference type="InterPro" id="IPR004769">
    <property type="entry name" value="Pur_lyase"/>
</dbReference>
<dbReference type="Pfam" id="PF10397">
    <property type="entry name" value="ADSL_C"/>
    <property type="match status" value="1"/>
</dbReference>
<dbReference type="GO" id="GO:0070626">
    <property type="term" value="F:(S)-2-(5-amino-1-(5-phospho-D-ribosyl)imidazole-4-carboxamido) succinate lyase (fumarate-forming) activity"/>
    <property type="evidence" value="ECO:0007669"/>
    <property type="project" value="TreeGrafter"/>
</dbReference>
<comment type="pathway">
    <text evidence="2 12">Purine metabolism; AMP biosynthesis via de novo pathway; AMP from IMP: step 2/2.</text>
</comment>
<dbReference type="RefSeq" id="WP_025208610.1">
    <property type="nucleotide sequence ID" value="NZ_CP006932.1"/>
</dbReference>
<dbReference type="Gene3D" id="1.20.200.10">
    <property type="entry name" value="Fumarase/aspartase (Central domain)"/>
    <property type="match status" value="1"/>
</dbReference>
<evidence type="ECO:0000256" key="12">
    <source>
        <dbReference type="RuleBase" id="RU361172"/>
    </source>
</evidence>
<dbReference type="InterPro" id="IPR024083">
    <property type="entry name" value="Fumarase/histidase_N"/>
</dbReference>
<dbReference type="PRINTS" id="PR00149">
    <property type="entry name" value="FUMRATELYASE"/>
</dbReference>
<organism evidence="14 15">
    <name type="scientific">Candidatus Hepatoplasma crinochetorum Av</name>
    <dbReference type="NCBI Taxonomy" id="1427984"/>
    <lineage>
        <taxon>Bacteria</taxon>
        <taxon>Bacillati</taxon>
        <taxon>Mycoplasmatota</taxon>
        <taxon>Mollicutes</taxon>
        <taxon>Candidatus Hepatoplasmataceae</taxon>
        <taxon>Candidatus Hepatoplasma</taxon>
    </lineage>
</organism>
<dbReference type="CDD" id="cd01360">
    <property type="entry name" value="Adenylsuccinate_lyase_1"/>
    <property type="match status" value="1"/>
</dbReference>
<feature type="domain" description="Adenylosuccinate lyase C-terminal" evidence="13">
    <location>
        <begin position="349"/>
        <end position="429"/>
    </location>
</feature>
<dbReference type="GO" id="GO:0004018">
    <property type="term" value="F:N6-(1,2-dicarboxyethyl)AMP AMP-lyase (fumarate-forming) activity"/>
    <property type="evidence" value="ECO:0007669"/>
    <property type="project" value="UniProtKB-UniRule"/>
</dbReference>
<dbReference type="GO" id="GO:0044208">
    <property type="term" value="P:'de novo' AMP biosynthetic process"/>
    <property type="evidence" value="ECO:0007669"/>
    <property type="project" value="UniProtKB-UniPathway"/>
</dbReference>
<evidence type="ECO:0000313" key="14">
    <source>
        <dbReference type="EMBL" id="AHK22309.1"/>
    </source>
</evidence>
<evidence type="ECO:0000256" key="3">
    <source>
        <dbReference type="ARBA" id="ARBA00008273"/>
    </source>
</evidence>
<keyword evidence="15" id="KW-1185">Reference proteome</keyword>
<protein>
    <recommendedName>
        <fullName evidence="5 11">Adenylosuccinate lyase</fullName>
        <shortName evidence="12">ASL</shortName>
        <ecNumber evidence="4 11">4.3.2.2</ecNumber>
    </recommendedName>
    <alternativeName>
        <fullName evidence="9 12">Adenylosuccinase</fullName>
    </alternativeName>
</protein>
<evidence type="ECO:0000259" key="13">
    <source>
        <dbReference type="SMART" id="SM00998"/>
    </source>
</evidence>
<comment type="catalytic activity">
    <reaction evidence="10">
        <text>N(6)-(1,2-dicarboxyethyl)-AMP = fumarate + AMP</text>
        <dbReference type="Rhea" id="RHEA:16853"/>
        <dbReference type="ChEBI" id="CHEBI:29806"/>
        <dbReference type="ChEBI" id="CHEBI:57567"/>
        <dbReference type="ChEBI" id="CHEBI:456215"/>
        <dbReference type="EC" id="4.3.2.2"/>
    </reaction>
    <physiologicalReaction direction="left-to-right" evidence="10">
        <dbReference type="Rhea" id="RHEA:16854"/>
    </physiologicalReaction>
</comment>
<dbReference type="PANTHER" id="PTHR43172">
    <property type="entry name" value="ADENYLOSUCCINATE LYASE"/>
    <property type="match status" value="1"/>
</dbReference>
<evidence type="ECO:0000256" key="8">
    <source>
        <dbReference type="ARBA" id="ARBA00024477"/>
    </source>
</evidence>
<evidence type="ECO:0000256" key="11">
    <source>
        <dbReference type="NCBIfam" id="TIGR00928"/>
    </source>
</evidence>
<dbReference type="GO" id="GO:0005829">
    <property type="term" value="C:cytosol"/>
    <property type="evidence" value="ECO:0007669"/>
    <property type="project" value="TreeGrafter"/>
</dbReference>
<evidence type="ECO:0000256" key="4">
    <source>
        <dbReference type="ARBA" id="ARBA00012339"/>
    </source>
</evidence>
<dbReference type="KEGG" id="hcr:X271_00201"/>
<dbReference type="Gene3D" id="1.10.40.30">
    <property type="entry name" value="Fumarase/aspartase (C-terminal domain)"/>
    <property type="match status" value="1"/>
</dbReference>
<sequence>MIKRYSTEEMNFIWSEKHKFETYLEIEINVLKVFSDLKIIPKKDYIKIKNEANFDVEKIEEIEKIVKHDVIAFIKNISENLGEEKKWIHYKLTSTDIVDTANGLRFKEANILIKKALNNFLKVLKENSLIYKNTLIIGRTHGIHAEPTSFGLKWLLWYDEMQRNKKRFESAAKEVEVGKISGAVGNFANISSKIQDLVCKELKLHSAKISTQILQRDIYANYLHTIALIGTLLEKIAVEVRTLQRTEIAEVEEKFFETQKGSSAMPHKRNPISSENITGIARVLRSYVYPAYENIILWNERDISHSSVERIIFPDATTLIEYALKKYALILKNLVVNKEKMKENLDKTKGLIFSQKILNLLIKKGIERNLSYDLVQKVAIKSFLSKKSFKDLLLKEKEIRKILTEEEIKDIFEYKSFLKEEDIIYKRVLNNKGDF</sequence>
<dbReference type="InterPro" id="IPR022761">
    <property type="entry name" value="Fumarate_lyase_N"/>
</dbReference>
<name>W8GEU2_9MOLU</name>
<evidence type="ECO:0000256" key="10">
    <source>
        <dbReference type="ARBA" id="ARBA00049115"/>
    </source>
</evidence>
<accession>W8GEU2</accession>
<evidence type="ECO:0000256" key="2">
    <source>
        <dbReference type="ARBA" id="ARBA00004734"/>
    </source>
</evidence>
<comment type="similarity">
    <text evidence="3 12">Belongs to the lyase 1 family. Adenylosuccinate lyase subfamily.</text>
</comment>
<dbReference type="SUPFAM" id="SSF48557">
    <property type="entry name" value="L-aspartase-like"/>
    <property type="match status" value="1"/>
</dbReference>
<keyword evidence="6 12" id="KW-0658">Purine biosynthesis</keyword>
<dbReference type="FunFam" id="1.10.40.30:FF:000007">
    <property type="entry name" value="Adenylosuccinate lyase"/>
    <property type="match status" value="1"/>
</dbReference>
<keyword evidence="7 12" id="KW-0456">Lyase</keyword>
<evidence type="ECO:0000256" key="5">
    <source>
        <dbReference type="ARBA" id="ARBA00017058"/>
    </source>
</evidence>